<name>A0A511NAW0_DEIC1</name>
<dbReference type="AlphaFoldDB" id="A0A511NAW0"/>
<keyword evidence="2" id="KW-1185">Reference proteome</keyword>
<protein>
    <submittedName>
        <fullName evidence="1">Uncharacterized protein</fullName>
    </submittedName>
</protein>
<comment type="caution">
    <text evidence="1">The sequence shown here is derived from an EMBL/GenBank/DDBJ whole genome shotgun (WGS) entry which is preliminary data.</text>
</comment>
<accession>A0A511NAW0</accession>
<sequence length="195" mass="22125">MNENPEDLRLDDDLDDDLEDELTDDTIHVGEDGKQVLCPGCQRDVTLDLTMTGFGGGYSIYRGVCPECGQKIRVEKKGDDLPAPSFQSPVFSIVHHHDGETQRFFYRVELNSACEMWYEIFDERGEDLDQLMGDIFASALPIIQLDSDLAEAYDNAFRTKPSVAAQSKVVMFTEKYRDRFRGSNITFGGFPHTRH</sequence>
<proteinExistence type="predicted"/>
<evidence type="ECO:0000313" key="1">
    <source>
        <dbReference type="EMBL" id="GEM49648.1"/>
    </source>
</evidence>
<reference evidence="1 2" key="1">
    <citation type="submission" date="2019-07" db="EMBL/GenBank/DDBJ databases">
        <title>Whole genome shotgun sequence of Deinococcus cellulosilyticus NBRC 106333.</title>
        <authorList>
            <person name="Hosoyama A."/>
            <person name="Uohara A."/>
            <person name="Ohji S."/>
            <person name="Ichikawa N."/>
        </authorList>
    </citation>
    <scope>NUCLEOTIDE SEQUENCE [LARGE SCALE GENOMIC DNA]</scope>
    <source>
        <strain evidence="1 2">NBRC 106333</strain>
    </source>
</reference>
<dbReference type="Proteomes" id="UP000321306">
    <property type="component" value="Unassembled WGS sequence"/>
</dbReference>
<evidence type="ECO:0000313" key="2">
    <source>
        <dbReference type="Proteomes" id="UP000321306"/>
    </source>
</evidence>
<dbReference type="RefSeq" id="WP_146890576.1">
    <property type="nucleotide sequence ID" value="NZ_BJXB01000039.1"/>
</dbReference>
<organism evidence="1 2">
    <name type="scientific">Deinococcus cellulosilyticus (strain DSM 18568 / NBRC 106333 / KACC 11606 / 5516J-15)</name>
    <dbReference type="NCBI Taxonomy" id="1223518"/>
    <lineage>
        <taxon>Bacteria</taxon>
        <taxon>Thermotogati</taxon>
        <taxon>Deinococcota</taxon>
        <taxon>Deinococci</taxon>
        <taxon>Deinococcales</taxon>
        <taxon>Deinococcaceae</taxon>
        <taxon>Deinococcus</taxon>
    </lineage>
</organism>
<gene>
    <name evidence="1" type="ORF">DC3_52830</name>
</gene>
<dbReference type="EMBL" id="BJXB01000039">
    <property type="protein sequence ID" value="GEM49648.1"/>
    <property type="molecule type" value="Genomic_DNA"/>
</dbReference>